<dbReference type="EMBL" id="KZ819370">
    <property type="protein sequence ID" value="PWN43373.1"/>
    <property type="molecule type" value="Genomic_DNA"/>
</dbReference>
<evidence type="ECO:0000313" key="1">
    <source>
        <dbReference type="EMBL" id="PWN43373.1"/>
    </source>
</evidence>
<proteinExistence type="predicted"/>
<dbReference type="GeneID" id="37039590"/>
<accession>A0A316W4R0</accession>
<keyword evidence="2" id="KW-1185">Reference proteome</keyword>
<reference evidence="1 2" key="1">
    <citation type="journal article" date="2018" name="Mol. Biol. Evol.">
        <title>Broad Genomic Sampling Reveals a Smut Pathogenic Ancestry of the Fungal Clade Ustilaginomycotina.</title>
        <authorList>
            <person name="Kijpornyongpan T."/>
            <person name="Mondo S.J."/>
            <person name="Barry K."/>
            <person name="Sandor L."/>
            <person name="Lee J."/>
            <person name="Lipzen A."/>
            <person name="Pangilinan J."/>
            <person name="LaButti K."/>
            <person name="Hainaut M."/>
            <person name="Henrissat B."/>
            <person name="Grigoriev I.V."/>
            <person name="Spatafora J.W."/>
            <person name="Aime M.C."/>
        </authorList>
    </citation>
    <scope>NUCLEOTIDE SEQUENCE [LARGE SCALE GENOMIC DNA]</scope>
    <source>
        <strain evidence="1 2">MCA 4658</strain>
    </source>
</reference>
<dbReference type="InParanoid" id="A0A316W4R0"/>
<dbReference type="Proteomes" id="UP000245783">
    <property type="component" value="Unassembled WGS sequence"/>
</dbReference>
<gene>
    <name evidence="1" type="ORF">IE81DRAFT_88496</name>
</gene>
<sequence length="195" mass="21786">MKKISASCQGACQLSQYQRKHECFSGHVYVYSSSFQAQTAARKHHDRPNTRETKVFVSGGPGRDAAAQEETHQESTFVTSGQLSFWVSHRIKARASCEMHRRFAATSSTFKSSRITPLSDQLTDASALRRHPFVRPDLSVNLSPFQKKLAQALGSNDSWLRFPRHCRRGKRTLKLCSALLSQASTTSTEGLQSLP</sequence>
<dbReference type="AlphaFoldDB" id="A0A316W4R0"/>
<protein>
    <submittedName>
        <fullName evidence="1">Uncharacterized protein</fullName>
    </submittedName>
</protein>
<name>A0A316W4R0_9BASI</name>
<organism evidence="1 2">
    <name type="scientific">Ceraceosorus guamensis</name>
    <dbReference type="NCBI Taxonomy" id="1522189"/>
    <lineage>
        <taxon>Eukaryota</taxon>
        <taxon>Fungi</taxon>
        <taxon>Dikarya</taxon>
        <taxon>Basidiomycota</taxon>
        <taxon>Ustilaginomycotina</taxon>
        <taxon>Exobasidiomycetes</taxon>
        <taxon>Ceraceosorales</taxon>
        <taxon>Ceraceosoraceae</taxon>
        <taxon>Ceraceosorus</taxon>
    </lineage>
</organism>
<evidence type="ECO:0000313" key="2">
    <source>
        <dbReference type="Proteomes" id="UP000245783"/>
    </source>
</evidence>
<dbReference type="RefSeq" id="XP_025370533.1">
    <property type="nucleotide sequence ID" value="XM_025517720.1"/>
</dbReference>